<dbReference type="PROSITE" id="PS51318">
    <property type="entry name" value="TAT"/>
    <property type="match status" value="1"/>
</dbReference>
<accession>A0ABV4SXM0</accession>
<dbReference type="Proteomes" id="UP001571476">
    <property type="component" value="Unassembled WGS sequence"/>
</dbReference>
<name>A0ABV4SXM0_9ACTN</name>
<gene>
    <name evidence="2" type="ORF">ACEG43_43775</name>
</gene>
<feature type="region of interest" description="Disordered" evidence="1">
    <location>
        <begin position="1"/>
        <end position="63"/>
    </location>
</feature>
<evidence type="ECO:0000256" key="1">
    <source>
        <dbReference type="SAM" id="MobiDB-lite"/>
    </source>
</evidence>
<proteinExistence type="predicted"/>
<feature type="compositionally biased region" description="Low complexity" evidence="1">
    <location>
        <begin position="33"/>
        <end position="49"/>
    </location>
</feature>
<keyword evidence="3" id="KW-1185">Reference proteome</keyword>
<organism evidence="2 3">
    <name type="scientific">Streptomyces aureus</name>
    <dbReference type="NCBI Taxonomy" id="193461"/>
    <lineage>
        <taxon>Bacteria</taxon>
        <taxon>Bacillati</taxon>
        <taxon>Actinomycetota</taxon>
        <taxon>Actinomycetes</taxon>
        <taxon>Kitasatosporales</taxon>
        <taxon>Streptomycetaceae</taxon>
        <taxon>Streptomyces</taxon>
    </lineage>
</organism>
<dbReference type="EMBL" id="JBGOSP010000048">
    <property type="protein sequence ID" value="MFA3842981.1"/>
    <property type="molecule type" value="Genomic_DNA"/>
</dbReference>
<sequence>MTSPQNRCPKPPPRAEWPVSRRAALDAPAALTGSGLLSSAPTASAAETPLVTASPAKPERSPR</sequence>
<evidence type="ECO:0000313" key="3">
    <source>
        <dbReference type="Proteomes" id="UP001571476"/>
    </source>
</evidence>
<comment type="caution">
    <text evidence="2">The sequence shown here is derived from an EMBL/GenBank/DDBJ whole genome shotgun (WGS) entry which is preliminary data.</text>
</comment>
<dbReference type="RefSeq" id="WP_372566866.1">
    <property type="nucleotide sequence ID" value="NZ_JBGOSP010000048.1"/>
</dbReference>
<evidence type="ECO:0000313" key="2">
    <source>
        <dbReference type="EMBL" id="MFA3842981.1"/>
    </source>
</evidence>
<reference evidence="2 3" key="1">
    <citation type="submission" date="2024-08" db="EMBL/GenBank/DDBJ databases">
        <title>Genome sequence of Streptomyces aureus CACIA-1.46HGO.</title>
        <authorList>
            <person name="Evangelista-Martinez Z."/>
        </authorList>
    </citation>
    <scope>NUCLEOTIDE SEQUENCE [LARGE SCALE GENOMIC DNA]</scope>
    <source>
        <strain evidence="2 3">CACIA-1.46HGO</strain>
    </source>
</reference>
<protein>
    <submittedName>
        <fullName evidence="2">Uncharacterized protein</fullName>
    </submittedName>
</protein>
<dbReference type="InterPro" id="IPR006311">
    <property type="entry name" value="TAT_signal"/>
</dbReference>